<dbReference type="EMBL" id="DSQF01000017">
    <property type="protein sequence ID" value="HGZ43370.1"/>
    <property type="molecule type" value="Genomic_DNA"/>
</dbReference>
<protein>
    <submittedName>
        <fullName evidence="4">NAD(P)/FAD-dependent oxidoreductase</fullName>
    </submittedName>
</protein>
<gene>
    <name evidence="4" type="ORF">ENR23_08095</name>
</gene>
<dbReference type="InterPro" id="IPR023753">
    <property type="entry name" value="FAD/NAD-binding_dom"/>
</dbReference>
<reference evidence="4" key="1">
    <citation type="journal article" date="2020" name="mSystems">
        <title>Genome- and Community-Level Interaction Insights into Carbon Utilization and Element Cycling Functions of Hydrothermarchaeota in Hydrothermal Sediment.</title>
        <authorList>
            <person name="Zhou Z."/>
            <person name="Liu Y."/>
            <person name="Xu W."/>
            <person name="Pan J."/>
            <person name="Luo Z.H."/>
            <person name="Li M."/>
        </authorList>
    </citation>
    <scope>NUCLEOTIDE SEQUENCE [LARGE SCALE GENOMIC DNA]</scope>
    <source>
        <strain evidence="4">SpSt-381</strain>
    </source>
</reference>
<proteinExistence type="predicted"/>
<evidence type="ECO:0000256" key="1">
    <source>
        <dbReference type="ARBA" id="ARBA00022630"/>
    </source>
</evidence>
<evidence type="ECO:0000313" key="4">
    <source>
        <dbReference type="EMBL" id="HGZ43370.1"/>
    </source>
</evidence>
<dbReference type="InterPro" id="IPR036188">
    <property type="entry name" value="FAD/NAD-bd_sf"/>
</dbReference>
<dbReference type="PRINTS" id="PR00469">
    <property type="entry name" value="PNDRDTASEII"/>
</dbReference>
<dbReference type="Gene3D" id="3.50.50.60">
    <property type="entry name" value="FAD/NAD(P)-binding domain"/>
    <property type="match status" value="2"/>
</dbReference>
<dbReference type="PANTHER" id="PTHR48105">
    <property type="entry name" value="THIOREDOXIN REDUCTASE 1-RELATED-RELATED"/>
    <property type="match status" value="1"/>
</dbReference>
<keyword evidence="1" id="KW-0285">Flavoprotein</keyword>
<evidence type="ECO:0000259" key="3">
    <source>
        <dbReference type="Pfam" id="PF07992"/>
    </source>
</evidence>
<organism evidence="4">
    <name type="scientific">Eiseniibacteriota bacterium</name>
    <dbReference type="NCBI Taxonomy" id="2212470"/>
    <lineage>
        <taxon>Bacteria</taxon>
        <taxon>Candidatus Eiseniibacteriota</taxon>
    </lineage>
</organism>
<dbReference type="AlphaFoldDB" id="A0A832MK11"/>
<dbReference type="GO" id="GO:0016491">
    <property type="term" value="F:oxidoreductase activity"/>
    <property type="evidence" value="ECO:0007669"/>
    <property type="project" value="UniProtKB-KW"/>
</dbReference>
<feature type="domain" description="FAD/NAD(P)-binding" evidence="3">
    <location>
        <begin position="3"/>
        <end position="287"/>
    </location>
</feature>
<evidence type="ECO:0000256" key="2">
    <source>
        <dbReference type="ARBA" id="ARBA00023002"/>
    </source>
</evidence>
<dbReference type="PRINTS" id="PR00368">
    <property type="entry name" value="FADPNR"/>
</dbReference>
<comment type="caution">
    <text evidence="4">The sequence shown here is derived from an EMBL/GenBank/DDBJ whole genome shotgun (WGS) entry which is preliminary data.</text>
</comment>
<dbReference type="InterPro" id="IPR050097">
    <property type="entry name" value="Ferredoxin-NADP_redctase_2"/>
</dbReference>
<sequence length="302" mass="30918">MTELLVVGAGPAGISAALWARWFGLEVRVVDAGASPGGQLHRVHFHPRTLAGIPVGDGPAIAAVMARQLADAGVAVRGECTAQRLEPGARPAVILEGGERLACQAVLIATGVRRRRLGVPGEDALEGRGVSFSATRDRAQLAGRRVLVVGGGDAAYENALILAGAGCRVVLAVRDAPRARAEFRARVARTPAIEVRRGVRVTAILGTDAVTGVRLAGPEGVADVAVEGVVVKVGVVPNTEWCRDAVACDDAGHVRAGEHGRTSAPRVWAAGDVTGPALPSVAVAMGQAAAAVADARRALRED</sequence>
<keyword evidence="2" id="KW-0560">Oxidoreductase</keyword>
<name>A0A832MK11_UNCEI</name>
<dbReference type="Pfam" id="PF07992">
    <property type="entry name" value="Pyr_redox_2"/>
    <property type="match status" value="1"/>
</dbReference>
<dbReference type="SUPFAM" id="SSF51905">
    <property type="entry name" value="FAD/NAD(P)-binding domain"/>
    <property type="match status" value="1"/>
</dbReference>
<accession>A0A832MK11</accession>